<dbReference type="AlphaFoldDB" id="A0A371DK59"/>
<sequence length="51" mass="5579">MSAWPRPCSTPLTSHWPCKDMFRRASSATRSNDPSPLPAGPQELCSTAPHN</sequence>
<protein>
    <submittedName>
        <fullName evidence="2">Uncharacterized protein</fullName>
    </submittedName>
</protein>
<reference evidence="2 3" key="1">
    <citation type="journal article" date="2018" name="Biotechnol. Biofuels">
        <title>Integrative visual omics of the white-rot fungus Polyporus brumalis exposes the biotechnological potential of its oxidative enzymes for delignifying raw plant biomass.</title>
        <authorList>
            <person name="Miyauchi S."/>
            <person name="Rancon A."/>
            <person name="Drula E."/>
            <person name="Hage H."/>
            <person name="Chaduli D."/>
            <person name="Favel A."/>
            <person name="Grisel S."/>
            <person name="Henrissat B."/>
            <person name="Herpoel-Gimbert I."/>
            <person name="Ruiz-Duenas F.J."/>
            <person name="Chevret D."/>
            <person name="Hainaut M."/>
            <person name="Lin J."/>
            <person name="Wang M."/>
            <person name="Pangilinan J."/>
            <person name="Lipzen A."/>
            <person name="Lesage-Meessen L."/>
            <person name="Navarro D."/>
            <person name="Riley R."/>
            <person name="Grigoriev I.V."/>
            <person name="Zhou S."/>
            <person name="Raouche S."/>
            <person name="Rosso M.N."/>
        </authorList>
    </citation>
    <scope>NUCLEOTIDE SEQUENCE [LARGE SCALE GENOMIC DNA]</scope>
    <source>
        <strain evidence="2 3">BRFM 1820</strain>
    </source>
</reference>
<dbReference type="EMBL" id="KZ857389">
    <property type="protein sequence ID" value="RDX52898.1"/>
    <property type="molecule type" value="Genomic_DNA"/>
</dbReference>
<name>A0A371DK59_9APHY</name>
<feature type="region of interest" description="Disordered" evidence="1">
    <location>
        <begin position="25"/>
        <end position="51"/>
    </location>
</feature>
<proteinExistence type="predicted"/>
<accession>A0A371DK59</accession>
<keyword evidence="3" id="KW-1185">Reference proteome</keyword>
<evidence type="ECO:0000313" key="3">
    <source>
        <dbReference type="Proteomes" id="UP000256964"/>
    </source>
</evidence>
<gene>
    <name evidence="2" type="ORF">OH76DRAFT_1400150</name>
</gene>
<evidence type="ECO:0000313" key="2">
    <source>
        <dbReference type="EMBL" id="RDX52898.1"/>
    </source>
</evidence>
<organism evidence="2 3">
    <name type="scientific">Lentinus brumalis</name>
    <dbReference type="NCBI Taxonomy" id="2498619"/>
    <lineage>
        <taxon>Eukaryota</taxon>
        <taxon>Fungi</taxon>
        <taxon>Dikarya</taxon>
        <taxon>Basidiomycota</taxon>
        <taxon>Agaricomycotina</taxon>
        <taxon>Agaricomycetes</taxon>
        <taxon>Polyporales</taxon>
        <taxon>Polyporaceae</taxon>
        <taxon>Lentinus</taxon>
    </lineage>
</organism>
<evidence type="ECO:0000256" key="1">
    <source>
        <dbReference type="SAM" id="MobiDB-lite"/>
    </source>
</evidence>
<dbReference type="Proteomes" id="UP000256964">
    <property type="component" value="Unassembled WGS sequence"/>
</dbReference>